<dbReference type="OrthoDB" id="341421at2759"/>
<dbReference type="EMBL" id="MVGC01000049">
    <property type="protein sequence ID" value="RJE25384.1"/>
    <property type="molecule type" value="Genomic_DNA"/>
</dbReference>
<name>A0A3A3A138_9EURO</name>
<protein>
    <submittedName>
        <fullName evidence="1">SET domain protein</fullName>
    </submittedName>
</protein>
<dbReference type="Proteomes" id="UP000266188">
    <property type="component" value="Unassembled WGS sequence"/>
</dbReference>
<keyword evidence="2" id="KW-1185">Reference proteome</keyword>
<proteinExistence type="predicted"/>
<reference evidence="2" key="1">
    <citation type="submission" date="2017-02" db="EMBL/GenBank/DDBJ databases">
        <authorList>
            <person name="Tafer H."/>
            <person name="Lopandic K."/>
        </authorList>
    </citation>
    <scope>NUCLEOTIDE SEQUENCE [LARGE SCALE GENOMIC DNA]</scope>
    <source>
        <strain evidence="2">CBS 366.77</strain>
    </source>
</reference>
<evidence type="ECO:0000313" key="1">
    <source>
        <dbReference type="EMBL" id="RJE25384.1"/>
    </source>
</evidence>
<evidence type="ECO:0000313" key="2">
    <source>
        <dbReference type="Proteomes" id="UP000266188"/>
    </source>
</evidence>
<comment type="caution">
    <text evidence="1">The sequence shown here is derived from an EMBL/GenBank/DDBJ whole genome shotgun (WGS) entry which is preliminary data.</text>
</comment>
<dbReference type="STRING" id="2070753.A0A3A3A138"/>
<accession>A0A3A3A138</accession>
<gene>
    <name evidence="1" type="ORF">PHISCL_02275</name>
</gene>
<dbReference type="AlphaFoldDB" id="A0A3A3A138"/>
<organism evidence="1 2">
    <name type="scientific">Aspergillus sclerotialis</name>
    <dbReference type="NCBI Taxonomy" id="2070753"/>
    <lineage>
        <taxon>Eukaryota</taxon>
        <taxon>Fungi</taxon>
        <taxon>Dikarya</taxon>
        <taxon>Ascomycota</taxon>
        <taxon>Pezizomycotina</taxon>
        <taxon>Eurotiomycetes</taxon>
        <taxon>Eurotiomycetidae</taxon>
        <taxon>Eurotiales</taxon>
        <taxon>Aspergillaceae</taxon>
        <taxon>Aspergillus</taxon>
        <taxon>Aspergillus subgen. Polypaecilum</taxon>
    </lineage>
</organism>
<sequence length="118" mass="13250">MCFRTEAAACMKYMNSKDWQNYIPGTSSEGVDAQRTADVVRGWINIYLKESLTAIENLQAMLTKEQSSGALTHTEDGAHSESRKVSTILRRWIQIKYLCEEALKSVSSNSHVPLKPPT</sequence>